<evidence type="ECO:0000256" key="3">
    <source>
        <dbReference type="ARBA" id="ARBA00022450"/>
    </source>
</evidence>
<organism evidence="9 10">
    <name type="scientific">Paenibacillus aurantiacus</name>
    <dbReference type="NCBI Taxonomy" id="1936118"/>
    <lineage>
        <taxon>Bacteria</taxon>
        <taxon>Bacillati</taxon>
        <taxon>Bacillota</taxon>
        <taxon>Bacilli</taxon>
        <taxon>Bacillales</taxon>
        <taxon>Paenibacillaceae</taxon>
        <taxon>Paenibacillus</taxon>
    </lineage>
</organism>
<dbReference type="Gene3D" id="3.30.300.30">
    <property type="match status" value="1"/>
</dbReference>
<name>A0ABV5KMG6_9BACL</name>
<dbReference type="Pfam" id="PF08241">
    <property type="entry name" value="Methyltransf_11"/>
    <property type="match status" value="1"/>
</dbReference>
<dbReference type="InterPro" id="IPR036736">
    <property type="entry name" value="ACP-like_sf"/>
</dbReference>
<comment type="similarity">
    <text evidence="2">Belongs to the ATP-dependent AMP-binding enzyme family.</text>
</comment>
<dbReference type="NCBIfam" id="TIGR01733">
    <property type="entry name" value="AA-adenyl-dom"/>
    <property type="match status" value="1"/>
</dbReference>
<sequence length="1533" mass="169217">MNENRRITEDNREADELYWTEQWSGGMPRVALPGQKAQSRGFSSAERRVAVPPELAHRLTQVAKGSGLGLFTVLLAAGQSWISRLTEQEDIPIAVPAYGRSEEERGTSGARLFVRNRLRPEQSFREALAQAKRALTDCYRHQRFSMDMGSGANSEAGATIAIAFGMMGVHPEMEIEALLDGGSEVAFVFEPGSEGMALAIHYNEAIYEEQAMSGYGEGFLLAVELLLLHPEMPLSALRLTTDEERTRLLYDFNDTRAPYRDDCTIHALFEAQAAARPDEIAVMAGGTQTTYEELNAKANQLASLLREIGVGPGRYAAILMDRSVDMVIAVLAVLKAGGAYVPLDPGYPKARIASILASLSIRCLVTKSSALQPFQELVWKMETLSDVICLDAATERVSPEPVKAERVRALWDRVTEESTNSVTRGGFISSYTGLPFAEEEVAEYRDRVVSLALAASGRTASVLEIGCGSGLLAFALAPHVARYFGLDPSAKALAHNRSIAAETGLGNTEWIEGFAHELDAFEAESLDLVLLASTAQFFPGYAYFEQVVEQSLRILKPGGTLLVADLMDLRRKDEFRGSLEAFWASEQGDGVRIAPDYELYFDERYFEDLRAEHGRIAEVEVLHRTEGFRNELGYRYDVQIRKAGSEEEGASPRQPKRKRTWTAYHVDRQPALNVDSGAGPDHEAYVIFTSGSTGTPKGVVVRHKPVVNLLEWVTREHRIGPGDRILFLTPLSFDLSVFDIFGLLAVGGTIRMASDDEVKDPEGLLTILRDEPITIWDSAPAALQQLVPFMRPGELPREEAPSLRLVLLSGDWIPLTLPDAVRQYFTRAEVVGLGGATEATVWSNYYPIRQVDPDWASIPYGRPIQNARYYILDGQLAPRPCHVPGELYIGGACLASGYTDAALTAERFVRDPFASEPGAVMYRTGDLAKWLPDGTMIFLGRADNQVKIRGYRIELGEVEVQLRRHAAAKEVLVDVYTGPNGHKALCAYYTADRELTADAFRQHAAGLLPAYMVPAHFIQVPSMPVSVNGKIDRKRLPAPGAGRGGQGSEGAALTRAEAALASIWRATLGIEKVGPEDDFFELGGDSLQAVQVVAKASESRLGLSLREMLQYRTLRAVAGRMRIEDAPAADRLPDSSSLAADYSAPPVRRYNASFREPDLNVPYYYPCYLGAIYAKLTHEYGCQIPRSFLPIGDGLALFTYGHPDDGGPVSRLKFADVCSYGEFQLATRFGVRSNMTVFATVDEGLAWCEARLAAGELVVMMGSSYYVSYCKDYMMDEETFAGMLREREALDDGRGHEAPHAHMFVVVDRTDHGFVVYDSSFNYFGTVEETDLRRSFAGVKEMAFIQADPAIKWKNAGNTVIDVKLEHYVPQPARELGMELLEQYCAVHGSGGSRRSVEHGQIRLFGLDSLLETAKTFDEAEGSVEAAAFSLVILNNLKYKYVFLRDFLLDMSTLVELERLSPLIAETKKAVDRLAHWYGVADANRASFAVHSNPAFDAFRLEVSRELTEMYNAQSIAFDRVLEEIMQAKVVVS</sequence>
<evidence type="ECO:0000259" key="8">
    <source>
        <dbReference type="PROSITE" id="PS50075"/>
    </source>
</evidence>
<evidence type="ECO:0000256" key="7">
    <source>
        <dbReference type="ARBA" id="ARBA00023268"/>
    </source>
</evidence>
<dbReference type="InterPro" id="IPR020845">
    <property type="entry name" value="AMP-binding_CS"/>
</dbReference>
<dbReference type="InterPro" id="IPR045851">
    <property type="entry name" value="AMP-bd_C_sf"/>
</dbReference>
<dbReference type="Pfam" id="PF00550">
    <property type="entry name" value="PP-binding"/>
    <property type="match status" value="1"/>
</dbReference>
<dbReference type="PROSITE" id="PS00455">
    <property type="entry name" value="AMP_BINDING"/>
    <property type="match status" value="1"/>
</dbReference>
<dbReference type="InterPro" id="IPR000873">
    <property type="entry name" value="AMP-dep_synth/lig_dom"/>
</dbReference>
<feature type="domain" description="Carrier" evidence="8">
    <location>
        <begin position="1051"/>
        <end position="1125"/>
    </location>
</feature>
<dbReference type="CDD" id="cd02440">
    <property type="entry name" value="AdoMet_MTases"/>
    <property type="match status" value="1"/>
</dbReference>
<evidence type="ECO:0000313" key="9">
    <source>
        <dbReference type="EMBL" id="MFB9326427.1"/>
    </source>
</evidence>
<dbReference type="Pfam" id="PF00501">
    <property type="entry name" value="AMP-binding"/>
    <property type="match status" value="2"/>
</dbReference>
<evidence type="ECO:0000256" key="2">
    <source>
        <dbReference type="ARBA" id="ARBA00006432"/>
    </source>
</evidence>
<dbReference type="PROSITE" id="PS50075">
    <property type="entry name" value="CARRIER"/>
    <property type="match status" value="1"/>
</dbReference>
<evidence type="ECO:0000256" key="4">
    <source>
        <dbReference type="ARBA" id="ARBA00022553"/>
    </source>
</evidence>
<dbReference type="Gene3D" id="3.40.50.150">
    <property type="entry name" value="Vaccinia Virus protein VP39"/>
    <property type="match status" value="1"/>
</dbReference>
<dbReference type="SUPFAM" id="SSF53335">
    <property type="entry name" value="S-adenosyl-L-methionine-dependent methyltransferases"/>
    <property type="match status" value="1"/>
</dbReference>
<dbReference type="EMBL" id="JBHMDO010000018">
    <property type="protein sequence ID" value="MFB9326427.1"/>
    <property type="molecule type" value="Genomic_DNA"/>
</dbReference>
<keyword evidence="10" id="KW-1185">Reference proteome</keyword>
<dbReference type="InterPro" id="IPR029063">
    <property type="entry name" value="SAM-dependent_MTases_sf"/>
</dbReference>
<dbReference type="InterPro" id="IPR042099">
    <property type="entry name" value="ANL_N_sf"/>
</dbReference>
<dbReference type="Gene3D" id="3.40.50.980">
    <property type="match status" value="2"/>
</dbReference>
<keyword evidence="3" id="KW-0596">Phosphopantetheine</keyword>
<keyword evidence="7" id="KW-0511">Multifunctional enzyme</keyword>
<dbReference type="InterPro" id="IPR010071">
    <property type="entry name" value="AA_adenyl_dom"/>
</dbReference>
<keyword evidence="4" id="KW-0597">Phosphoprotein</keyword>
<dbReference type="SUPFAM" id="SSF56801">
    <property type="entry name" value="Acetyl-CoA synthetase-like"/>
    <property type="match status" value="1"/>
</dbReference>
<evidence type="ECO:0000256" key="1">
    <source>
        <dbReference type="ARBA" id="ARBA00001957"/>
    </source>
</evidence>
<accession>A0ABV5KMG6</accession>
<dbReference type="InterPro" id="IPR006162">
    <property type="entry name" value="Ppantetheine_attach_site"/>
</dbReference>
<keyword evidence="6" id="KW-0045">Antibiotic biosynthesis</keyword>
<reference evidence="9 10" key="1">
    <citation type="submission" date="2024-09" db="EMBL/GenBank/DDBJ databases">
        <authorList>
            <person name="Sun Q."/>
            <person name="Mori K."/>
        </authorList>
    </citation>
    <scope>NUCLEOTIDE SEQUENCE [LARGE SCALE GENOMIC DNA]</scope>
    <source>
        <strain evidence="9 10">TISTR 2452</strain>
    </source>
</reference>
<dbReference type="PANTHER" id="PTHR45527">
    <property type="entry name" value="NONRIBOSOMAL PEPTIDE SYNTHETASE"/>
    <property type="match status" value="1"/>
</dbReference>
<evidence type="ECO:0000256" key="5">
    <source>
        <dbReference type="ARBA" id="ARBA00022737"/>
    </source>
</evidence>
<dbReference type="InterPro" id="IPR009081">
    <property type="entry name" value="PP-bd_ACP"/>
</dbReference>
<protein>
    <submittedName>
        <fullName evidence="9">Amino acid adenylation domain-containing protein</fullName>
    </submittedName>
</protein>
<dbReference type="SUPFAM" id="SSF47336">
    <property type="entry name" value="ACP-like"/>
    <property type="match status" value="1"/>
</dbReference>
<dbReference type="PANTHER" id="PTHR45527:SF1">
    <property type="entry name" value="FATTY ACID SYNTHASE"/>
    <property type="match status" value="1"/>
</dbReference>
<gene>
    <name evidence="9" type="ORF">ACFFSY_10925</name>
</gene>
<dbReference type="InterPro" id="IPR013216">
    <property type="entry name" value="Methyltransf_11"/>
</dbReference>
<dbReference type="Proteomes" id="UP001589747">
    <property type="component" value="Unassembled WGS sequence"/>
</dbReference>
<keyword evidence="5" id="KW-0677">Repeat</keyword>
<dbReference type="InterPro" id="IPR001242">
    <property type="entry name" value="Condensation_dom"/>
</dbReference>
<proteinExistence type="inferred from homology"/>
<dbReference type="Gene3D" id="3.30.559.30">
    <property type="entry name" value="Nonribosomal peptide synthetase, condensation domain"/>
    <property type="match status" value="1"/>
</dbReference>
<dbReference type="RefSeq" id="WP_377493725.1">
    <property type="nucleotide sequence ID" value="NZ_JBHMDO010000018.1"/>
</dbReference>
<dbReference type="SUPFAM" id="SSF52777">
    <property type="entry name" value="CoA-dependent acyltransferases"/>
    <property type="match status" value="1"/>
</dbReference>
<dbReference type="Pfam" id="PF00668">
    <property type="entry name" value="Condensation"/>
    <property type="match status" value="1"/>
</dbReference>
<dbReference type="Gene3D" id="1.10.1200.10">
    <property type="entry name" value="ACP-like"/>
    <property type="match status" value="1"/>
</dbReference>
<dbReference type="PROSITE" id="PS00012">
    <property type="entry name" value="PHOSPHOPANTETHEINE"/>
    <property type="match status" value="1"/>
</dbReference>
<comment type="caution">
    <text evidence="9">The sequence shown here is derived from an EMBL/GenBank/DDBJ whole genome shotgun (WGS) entry which is preliminary data.</text>
</comment>
<dbReference type="Gene3D" id="3.40.50.12780">
    <property type="entry name" value="N-terminal domain of ligase-like"/>
    <property type="match status" value="1"/>
</dbReference>
<evidence type="ECO:0000256" key="6">
    <source>
        <dbReference type="ARBA" id="ARBA00023194"/>
    </source>
</evidence>
<evidence type="ECO:0000313" key="10">
    <source>
        <dbReference type="Proteomes" id="UP001589747"/>
    </source>
</evidence>
<comment type="cofactor">
    <cofactor evidence="1">
        <name>pantetheine 4'-phosphate</name>
        <dbReference type="ChEBI" id="CHEBI:47942"/>
    </cofactor>
</comment>